<feature type="region of interest" description="Disordered" evidence="3">
    <location>
        <begin position="493"/>
        <end position="546"/>
    </location>
</feature>
<dbReference type="PANTHER" id="PTHR12585">
    <property type="entry name" value="SCC1 / RAD21 FAMILY MEMBER"/>
    <property type="match status" value="1"/>
</dbReference>
<dbReference type="Pfam" id="PF04825">
    <property type="entry name" value="Rad21_Rec8_N"/>
    <property type="match status" value="1"/>
</dbReference>
<dbReference type="InterPro" id="IPR039781">
    <property type="entry name" value="Rad21/Rec8-like"/>
</dbReference>
<dbReference type="CDD" id="cd21793">
    <property type="entry name" value="Rad21_Rec8_M_AtSYN1-like"/>
    <property type="match status" value="1"/>
</dbReference>
<protein>
    <recommendedName>
        <fullName evidence="8">Rad21/Rec8-like protein N-terminal domain-containing protein</fullName>
    </recommendedName>
</protein>
<evidence type="ECO:0000256" key="1">
    <source>
        <dbReference type="ARBA" id="ARBA00004123"/>
    </source>
</evidence>
<keyword evidence="2" id="KW-0539">Nucleus</keyword>
<dbReference type="EMBL" id="JAYMYQ010000006">
    <property type="protein sequence ID" value="KAK7323264.1"/>
    <property type="molecule type" value="Genomic_DNA"/>
</dbReference>
<dbReference type="GO" id="GO:1990414">
    <property type="term" value="P:replication-born double-strand break repair via sister chromatid exchange"/>
    <property type="evidence" value="ECO:0007669"/>
    <property type="project" value="TreeGrafter"/>
</dbReference>
<dbReference type="AlphaFoldDB" id="A0AAN9KTK6"/>
<organism evidence="6 7">
    <name type="scientific">Canavalia gladiata</name>
    <name type="common">Sword bean</name>
    <name type="synonym">Dolichos gladiatus</name>
    <dbReference type="NCBI Taxonomy" id="3824"/>
    <lineage>
        <taxon>Eukaryota</taxon>
        <taxon>Viridiplantae</taxon>
        <taxon>Streptophyta</taxon>
        <taxon>Embryophyta</taxon>
        <taxon>Tracheophyta</taxon>
        <taxon>Spermatophyta</taxon>
        <taxon>Magnoliopsida</taxon>
        <taxon>eudicotyledons</taxon>
        <taxon>Gunneridae</taxon>
        <taxon>Pentapetalae</taxon>
        <taxon>rosids</taxon>
        <taxon>fabids</taxon>
        <taxon>Fabales</taxon>
        <taxon>Fabaceae</taxon>
        <taxon>Papilionoideae</taxon>
        <taxon>50 kb inversion clade</taxon>
        <taxon>NPAAA clade</taxon>
        <taxon>indigoferoid/millettioid clade</taxon>
        <taxon>Phaseoleae</taxon>
        <taxon>Canavalia</taxon>
    </lineage>
</organism>
<feature type="region of interest" description="Disordered" evidence="3">
    <location>
        <begin position="301"/>
        <end position="358"/>
    </location>
</feature>
<proteinExistence type="predicted"/>
<accession>A0AAN9KTK6</accession>
<dbReference type="InterPro" id="IPR006910">
    <property type="entry name" value="Rad21_Rec8_N"/>
</dbReference>
<feature type="compositionally biased region" description="Polar residues" evidence="3">
    <location>
        <begin position="503"/>
        <end position="519"/>
    </location>
</feature>
<dbReference type="GO" id="GO:0008278">
    <property type="term" value="C:cohesin complex"/>
    <property type="evidence" value="ECO:0007669"/>
    <property type="project" value="InterPro"/>
</dbReference>
<dbReference type="GO" id="GO:0003682">
    <property type="term" value="F:chromatin binding"/>
    <property type="evidence" value="ECO:0007669"/>
    <property type="project" value="TreeGrafter"/>
</dbReference>
<evidence type="ECO:0000256" key="3">
    <source>
        <dbReference type="SAM" id="MobiDB-lite"/>
    </source>
</evidence>
<evidence type="ECO:0000259" key="5">
    <source>
        <dbReference type="Pfam" id="PF04825"/>
    </source>
</evidence>
<evidence type="ECO:0000313" key="7">
    <source>
        <dbReference type="Proteomes" id="UP001367508"/>
    </source>
</evidence>
<comment type="caution">
    <text evidence="6">The sequence shown here is derived from an EMBL/GenBank/DDBJ whole genome shotgun (WGS) entry which is preliminary data.</text>
</comment>
<keyword evidence="7" id="KW-1185">Reference proteome</keyword>
<dbReference type="PANTHER" id="PTHR12585:SF55">
    <property type="entry name" value="SISTER CHROMATID COHESION 1 PROTEIN 3"/>
    <property type="match status" value="1"/>
</dbReference>
<sequence length="664" mass="73728">MFYSQTFLARKGPLSTVWIAAHLQHRLKKTHYTSTDIPSTVERIMDPEVPIALRMSGHLLLGVVRIYSKKVDYLFQDCNVVLTGLSKAFASIQLALPEEASQAPFHSITVPETFYLDALHVDNEFDYDGVEDVHLKSQEEITLTDRIPVVMDHYVAISFDEVQPYSLNVAFDIMMESSHTEVLPDSGAIPMEEDIIAQSPSMNVVLVAEDHGPVTQRQSPTIQCTGGDTCGFGPGDNSSPQALPVETVRDLNNDHNNEIPPVLQNLEDADANPSIDLDRTTKENDNIPEIVVDLDCEGRFASSQQHSGPPTPDNSQRGTSDARPSGENDSLNFVIRESPPIQQPQRRGRKRKQFFDQPIVLSNEHMRKALKNTRDIRRKRRDVPSSNLGTWKLNNSRRKEDIFYQPLFTGLCQDLLDISKSEYVRSKPHLVISEEDHAARIATTLSPTYQTPEEPLAVTDPVTASDMEIEQPRNVASTPPPIVLADEVVEGDYRSPDRRDGLSSASHLNLGSVSETMQTPDLAASPGVRGSETIQTPDSAASPGVREFMTIQTPDFDTRPCNNSAEADELSFLEKDNTPASSQSTSGSINTLSQTTWRVAQHLKELSPITPILEEPAEDLSLNKILEGKKRKVLKTHGLIDVKQEKPYGDVSLKLNNTLFNVQI</sequence>
<feature type="domain" description="Rad21/Rec8-like protein C-terminal eukaryotic" evidence="4">
    <location>
        <begin position="618"/>
        <end position="657"/>
    </location>
</feature>
<feature type="compositionally biased region" description="Polar residues" evidence="3">
    <location>
        <begin position="301"/>
        <end position="319"/>
    </location>
</feature>
<reference evidence="6 7" key="1">
    <citation type="submission" date="2024-01" db="EMBL/GenBank/DDBJ databases">
        <title>The genomes of 5 underutilized Papilionoideae crops provide insights into root nodulation and disease resistanc.</title>
        <authorList>
            <person name="Jiang F."/>
        </authorList>
    </citation>
    <scope>NUCLEOTIDE SEQUENCE [LARGE SCALE GENOMIC DNA]</scope>
    <source>
        <strain evidence="6">LVBAO_FW01</strain>
        <tissue evidence="6">Leaves</tissue>
    </source>
</reference>
<feature type="compositionally biased region" description="Basic and acidic residues" evidence="3">
    <location>
        <begin position="276"/>
        <end position="285"/>
    </location>
</feature>
<evidence type="ECO:0000256" key="2">
    <source>
        <dbReference type="ARBA" id="ARBA00023242"/>
    </source>
</evidence>
<dbReference type="GO" id="GO:0005634">
    <property type="term" value="C:nucleus"/>
    <property type="evidence" value="ECO:0007669"/>
    <property type="project" value="UniProtKB-SubCell"/>
</dbReference>
<evidence type="ECO:0008006" key="8">
    <source>
        <dbReference type="Google" id="ProtNLM"/>
    </source>
</evidence>
<dbReference type="InterPro" id="IPR006909">
    <property type="entry name" value="Rad21/Rec8_C_eu"/>
</dbReference>
<name>A0AAN9KTK6_CANGL</name>
<dbReference type="Proteomes" id="UP001367508">
    <property type="component" value="Unassembled WGS sequence"/>
</dbReference>
<gene>
    <name evidence="6" type="ORF">VNO77_26729</name>
</gene>
<comment type="subcellular location">
    <subcellularLocation>
        <location evidence="1">Nucleus</location>
    </subcellularLocation>
</comment>
<evidence type="ECO:0000313" key="6">
    <source>
        <dbReference type="EMBL" id="KAK7323264.1"/>
    </source>
</evidence>
<dbReference type="Pfam" id="PF04824">
    <property type="entry name" value="Rad21_Rec8"/>
    <property type="match status" value="1"/>
</dbReference>
<feature type="region of interest" description="Disordered" evidence="3">
    <location>
        <begin position="253"/>
        <end position="287"/>
    </location>
</feature>
<feature type="domain" description="Rad21/Rec8-like protein N-terminal" evidence="5">
    <location>
        <begin position="1"/>
        <end position="101"/>
    </location>
</feature>
<evidence type="ECO:0000259" key="4">
    <source>
        <dbReference type="Pfam" id="PF04824"/>
    </source>
</evidence>
<dbReference type="GO" id="GO:0007062">
    <property type="term" value="P:sister chromatid cohesion"/>
    <property type="evidence" value="ECO:0007669"/>
    <property type="project" value="InterPro"/>
</dbReference>